<dbReference type="Pfam" id="PF01323">
    <property type="entry name" value="DSBA"/>
    <property type="match status" value="1"/>
</dbReference>
<dbReference type="RefSeq" id="WP_108856270.1">
    <property type="nucleotide sequence ID" value="NZ_OMOI01000001.1"/>
</dbReference>
<dbReference type="Proteomes" id="UP000244911">
    <property type="component" value="Unassembled WGS sequence"/>
</dbReference>
<evidence type="ECO:0000313" key="2">
    <source>
        <dbReference type="EMBL" id="SPF76247.1"/>
    </source>
</evidence>
<dbReference type="InterPro" id="IPR001853">
    <property type="entry name" value="DSBA-like_thioredoxin_dom"/>
</dbReference>
<evidence type="ECO:0000259" key="1">
    <source>
        <dbReference type="Pfam" id="PF01323"/>
    </source>
</evidence>
<proteinExistence type="predicted"/>
<feature type="domain" description="DSBA-like thioredoxin" evidence="1">
    <location>
        <begin position="4"/>
        <end position="202"/>
    </location>
</feature>
<dbReference type="AlphaFoldDB" id="A0A2R8AK54"/>
<dbReference type="PANTHER" id="PTHR13887:SF41">
    <property type="entry name" value="THIOREDOXIN SUPERFAMILY PROTEIN"/>
    <property type="match status" value="1"/>
</dbReference>
<dbReference type="OrthoDB" id="9799122at2"/>
<name>A0A2R8AK54_9RHOB</name>
<accession>A0A2R8AK54</accession>
<reference evidence="3" key="1">
    <citation type="submission" date="2018-03" db="EMBL/GenBank/DDBJ databases">
        <authorList>
            <person name="Rodrigo-Torres L."/>
            <person name="Arahal R. D."/>
            <person name="Lucena T."/>
        </authorList>
    </citation>
    <scope>NUCLEOTIDE SEQUENCE [LARGE SCALE GENOMIC DNA]</scope>
    <source>
        <strain evidence="3">CECT 8811</strain>
    </source>
</reference>
<dbReference type="GO" id="GO:0016491">
    <property type="term" value="F:oxidoreductase activity"/>
    <property type="evidence" value="ECO:0007669"/>
    <property type="project" value="InterPro"/>
</dbReference>
<evidence type="ECO:0000313" key="3">
    <source>
        <dbReference type="Proteomes" id="UP000244911"/>
    </source>
</evidence>
<dbReference type="SUPFAM" id="SSF52833">
    <property type="entry name" value="Thioredoxin-like"/>
    <property type="match status" value="1"/>
</dbReference>
<protein>
    <recommendedName>
        <fullName evidence="1">DSBA-like thioredoxin domain-containing protein</fullName>
    </recommendedName>
</protein>
<dbReference type="InterPro" id="IPR036249">
    <property type="entry name" value="Thioredoxin-like_sf"/>
</dbReference>
<organism evidence="2 3">
    <name type="scientific">Aliiroseovarius pelagivivens</name>
    <dbReference type="NCBI Taxonomy" id="1639690"/>
    <lineage>
        <taxon>Bacteria</taxon>
        <taxon>Pseudomonadati</taxon>
        <taxon>Pseudomonadota</taxon>
        <taxon>Alphaproteobacteria</taxon>
        <taxon>Rhodobacterales</taxon>
        <taxon>Paracoccaceae</taxon>
        <taxon>Aliiroseovarius</taxon>
    </lineage>
</organism>
<dbReference type="CDD" id="cd03024">
    <property type="entry name" value="DsbA_FrnE"/>
    <property type="match status" value="1"/>
</dbReference>
<dbReference type="EMBL" id="OMOI01000001">
    <property type="protein sequence ID" value="SPF76247.1"/>
    <property type="molecule type" value="Genomic_DNA"/>
</dbReference>
<gene>
    <name evidence="2" type="ORF">ALP8811_01249</name>
</gene>
<keyword evidence="3" id="KW-1185">Reference proteome</keyword>
<sequence length="222" mass="24683">MIRLDIFSDPICPWCYIGKTRLDYALETRPDHPFQVHWHPFQLNPEMPPEGMDRRTYLENKFGGQEKAVKAYLPVIEEAAASGVEINLEAIKRTPNTMNAHRVIHWAGLESKQNAVVDRLFRAYFVEGRDIGENDVLCDVAAGAGMDGEMVARLLSSSADASDLLARDMDARSKGVNSVPTFLIANQHVVPGAQPIKLWQQVIDDITAQLDADDVQSGTPLQ</sequence>
<dbReference type="Gene3D" id="3.40.30.10">
    <property type="entry name" value="Glutaredoxin"/>
    <property type="match status" value="1"/>
</dbReference>
<dbReference type="PANTHER" id="PTHR13887">
    <property type="entry name" value="GLUTATHIONE S-TRANSFERASE KAPPA"/>
    <property type="match status" value="1"/>
</dbReference>